<protein>
    <submittedName>
        <fullName evidence="1">Uncharacterized protein</fullName>
    </submittedName>
</protein>
<dbReference type="AlphaFoldDB" id="M6Q1E0"/>
<sequence>MKMNIYRNISIRIHTPYITITGNSKFSLKNIRIEYGVFTQTECKNGYEKE</sequence>
<keyword evidence="2" id="KW-1185">Reference proteome</keyword>
<reference evidence="1 2" key="1">
    <citation type="submission" date="2013-01" db="EMBL/GenBank/DDBJ databases">
        <authorList>
            <person name="Harkins D.M."/>
            <person name="Durkin A.S."/>
            <person name="Brinkac L.M."/>
            <person name="Haft D.H."/>
            <person name="Selengut J.D."/>
            <person name="Sanka R."/>
            <person name="DePew J."/>
            <person name="Purushe J."/>
            <person name="Chanthongthip A."/>
            <person name="Lattana O."/>
            <person name="Phetsouvanh R."/>
            <person name="Newton P.N."/>
            <person name="Vinetz J.M."/>
            <person name="Sutton G.G."/>
            <person name="Nierman W.C."/>
            <person name="Fouts D.E."/>
        </authorList>
    </citation>
    <scope>NUCLEOTIDE SEQUENCE [LARGE SCALE GENOMIC DNA]</scope>
    <source>
        <strain evidence="1 2">UI 13098</strain>
    </source>
</reference>
<comment type="caution">
    <text evidence="1">The sequence shown here is derived from an EMBL/GenBank/DDBJ whole genome shotgun (WGS) entry which is preliminary data.</text>
</comment>
<evidence type="ECO:0000313" key="2">
    <source>
        <dbReference type="Proteomes" id="UP000012118"/>
    </source>
</evidence>
<evidence type="ECO:0000313" key="1">
    <source>
        <dbReference type="EMBL" id="EMN89356.1"/>
    </source>
</evidence>
<gene>
    <name evidence="1" type="ORF">LEP1GSC108_4549</name>
</gene>
<accession>M6Q1E0</accession>
<dbReference type="Proteomes" id="UP000012118">
    <property type="component" value="Unassembled WGS sequence"/>
</dbReference>
<organism evidence="1 2">
    <name type="scientific">Leptospira weilii str. UI 13098</name>
    <dbReference type="NCBI Taxonomy" id="1088542"/>
    <lineage>
        <taxon>Bacteria</taxon>
        <taxon>Pseudomonadati</taxon>
        <taxon>Spirochaetota</taxon>
        <taxon>Spirochaetia</taxon>
        <taxon>Leptospirales</taxon>
        <taxon>Leptospiraceae</taxon>
        <taxon>Leptospira</taxon>
    </lineage>
</organism>
<dbReference type="EMBL" id="AHNU02000061">
    <property type="protein sequence ID" value="EMN89356.1"/>
    <property type="molecule type" value="Genomic_DNA"/>
</dbReference>
<proteinExistence type="predicted"/>
<name>M6Q1E0_9LEPT</name>